<accession>A0A5B7KAX3</accession>
<evidence type="ECO:0000313" key="2">
    <source>
        <dbReference type="Proteomes" id="UP000324222"/>
    </source>
</evidence>
<dbReference type="AlphaFoldDB" id="A0A5B7KAX3"/>
<sequence length="67" mass="7508">MSFCSVPGVRDYAGEGRWLKESGSHFSGIKIRLPSVDCRCSEADTHLQASYTLSPTKHWISKTFNVM</sequence>
<organism evidence="1 2">
    <name type="scientific">Portunus trituberculatus</name>
    <name type="common">Swimming crab</name>
    <name type="synonym">Neptunus trituberculatus</name>
    <dbReference type="NCBI Taxonomy" id="210409"/>
    <lineage>
        <taxon>Eukaryota</taxon>
        <taxon>Metazoa</taxon>
        <taxon>Ecdysozoa</taxon>
        <taxon>Arthropoda</taxon>
        <taxon>Crustacea</taxon>
        <taxon>Multicrustacea</taxon>
        <taxon>Malacostraca</taxon>
        <taxon>Eumalacostraca</taxon>
        <taxon>Eucarida</taxon>
        <taxon>Decapoda</taxon>
        <taxon>Pleocyemata</taxon>
        <taxon>Brachyura</taxon>
        <taxon>Eubrachyura</taxon>
        <taxon>Portunoidea</taxon>
        <taxon>Portunidae</taxon>
        <taxon>Portuninae</taxon>
        <taxon>Portunus</taxon>
    </lineage>
</organism>
<dbReference type="Proteomes" id="UP000324222">
    <property type="component" value="Unassembled WGS sequence"/>
</dbReference>
<comment type="caution">
    <text evidence="1">The sequence shown here is derived from an EMBL/GenBank/DDBJ whole genome shotgun (WGS) entry which is preliminary data.</text>
</comment>
<proteinExistence type="predicted"/>
<evidence type="ECO:0000313" key="1">
    <source>
        <dbReference type="EMBL" id="MPD03844.1"/>
    </source>
</evidence>
<reference evidence="1 2" key="1">
    <citation type="submission" date="2019-05" db="EMBL/GenBank/DDBJ databases">
        <title>Another draft genome of Portunus trituberculatus and its Hox gene families provides insights of decapod evolution.</title>
        <authorList>
            <person name="Jeong J.-H."/>
            <person name="Song I."/>
            <person name="Kim S."/>
            <person name="Choi T."/>
            <person name="Kim D."/>
            <person name="Ryu S."/>
            <person name="Kim W."/>
        </authorList>
    </citation>
    <scope>NUCLEOTIDE SEQUENCE [LARGE SCALE GENOMIC DNA]</scope>
    <source>
        <tissue evidence="1">Muscle</tissue>
    </source>
</reference>
<keyword evidence="2" id="KW-1185">Reference proteome</keyword>
<gene>
    <name evidence="1" type="ORF">E2C01_099499</name>
</gene>
<protein>
    <submittedName>
        <fullName evidence="1">Uncharacterized protein</fullName>
    </submittedName>
</protein>
<dbReference type="EMBL" id="VSRR010138202">
    <property type="protein sequence ID" value="MPD03844.1"/>
    <property type="molecule type" value="Genomic_DNA"/>
</dbReference>
<name>A0A5B7KAX3_PORTR</name>